<evidence type="ECO:0000313" key="2">
    <source>
        <dbReference type="Proteomes" id="UP000318081"/>
    </source>
</evidence>
<name>A0ABX5XVM6_9BACT</name>
<proteinExistence type="predicted"/>
<evidence type="ECO:0000313" key="1">
    <source>
        <dbReference type="EMBL" id="QDV86088.1"/>
    </source>
</evidence>
<keyword evidence="2" id="KW-1185">Reference proteome</keyword>
<dbReference type="Proteomes" id="UP000318081">
    <property type="component" value="Chromosome"/>
</dbReference>
<dbReference type="EMBL" id="CP036432">
    <property type="protein sequence ID" value="QDV86088.1"/>
    <property type="molecule type" value="Genomic_DNA"/>
</dbReference>
<dbReference type="InterPro" id="IPR009351">
    <property type="entry name" value="AlkZ-like"/>
</dbReference>
<dbReference type="Pfam" id="PF06224">
    <property type="entry name" value="AlkZ-like"/>
    <property type="match status" value="1"/>
</dbReference>
<reference evidence="1 2" key="1">
    <citation type="submission" date="2019-02" db="EMBL/GenBank/DDBJ databases">
        <title>Deep-cultivation of Planctomycetes and their phenomic and genomic characterization uncovers novel biology.</title>
        <authorList>
            <person name="Wiegand S."/>
            <person name="Jogler M."/>
            <person name="Boedeker C."/>
            <person name="Pinto D."/>
            <person name="Vollmers J."/>
            <person name="Rivas-Marin E."/>
            <person name="Kohn T."/>
            <person name="Peeters S.H."/>
            <person name="Heuer A."/>
            <person name="Rast P."/>
            <person name="Oberbeckmann S."/>
            <person name="Bunk B."/>
            <person name="Jeske O."/>
            <person name="Meyerdierks A."/>
            <person name="Storesund J.E."/>
            <person name="Kallscheuer N."/>
            <person name="Luecker S."/>
            <person name="Lage O.M."/>
            <person name="Pohl T."/>
            <person name="Merkel B.J."/>
            <person name="Hornburger P."/>
            <person name="Mueller R.-W."/>
            <person name="Bruemmer F."/>
            <person name="Labrenz M."/>
            <person name="Spormann A.M."/>
            <person name="Op den Camp H."/>
            <person name="Overmann J."/>
            <person name="Amann R."/>
            <person name="Jetten M.S.M."/>
            <person name="Mascher T."/>
            <person name="Medema M.H."/>
            <person name="Devos D.P."/>
            <person name="Kaster A.-K."/>
            <person name="Ovreas L."/>
            <person name="Rohde M."/>
            <person name="Galperin M.Y."/>
            <person name="Jogler C."/>
        </authorList>
    </citation>
    <scope>NUCLEOTIDE SEQUENCE [LARGE SCALE GENOMIC DNA]</scope>
    <source>
        <strain evidence="1 2">TBK1r</strain>
    </source>
</reference>
<sequence length="365" mass="42706">MATIERLALTDFRRRVVAGAFPDFQRLADALRWLQFVQADPIRSPARAQDLMLRQRVDGYVAGELEATFPDLEAEEGYLFAYGFMTPEVWRELRWRPNRKLKKLERDVLDAVAELGEVHPRGLDERFGRKTVKNYWGGKSQQTKRILEHLHHHGYLRVVRREKGIRVYQVPEQSDGQDSDPRGRYRRLVMTTVHVFGASTKQMVVSELRSHNHLLPSRQERLAAVESLMEDGHLKEVQVAGITYLWRREHWLDDEVPDRVRILAPFDPLVRDRARFQQLWGWDYRFEAYVPAAKRIRGYYAMPVLWRDQVIGWANANVNDDRLDVQLGYVSKRPREKAFRMQAEAEVEATAKFLGLDSGAWELAL</sequence>
<dbReference type="PANTHER" id="PTHR30528:SF0">
    <property type="entry name" value="CYTOPLASMIC PROTEIN"/>
    <property type="match status" value="1"/>
</dbReference>
<accession>A0ABX5XVM6</accession>
<organism evidence="1 2">
    <name type="scientific">Stieleria magnilauensis</name>
    <dbReference type="NCBI Taxonomy" id="2527963"/>
    <lineage>
        <taxon>Bacteria</taxon>
        <taxon>Pseudomonadati</taxon>
        <taxon>Planctomycetota</taxon>
        <taxon>Planctomycetia</taxon>
        <taxon>Pirellulales</taxon>
        <taxon>Pirellulaceae</taxon>
        <taxon>Stieleria</taxon>
    </lineage>
</organism>
<protein>
    <recommendedName>
        <fullName evidence="3">Winged helix-turn-helix domain-containing protein</fullName>
    </recommendedName>
</protein>
<evidence type="ECO:0008006" key="3">
    <source>
        <dbReference type="Google" id="ProtNLM"/>
    </source>
</evidence>
<dbReference type="PANTHER" id="PTHR30528">
    <property type="entry name" value="CYTOPLASMIC PROTEIN"/>
    <property type="match status" value="1"/>
</dbReference>
<gene>
    <name evidence="1" type="ORF">TBK1r_51060</name>
</gene>
<dbReference type="RefSeq" id="WP_145216710.1">
    <property type="nucleotide sequence ID" value="NZ_CP036432.1"/>
</dbReference>